<evidence type="ECO:0000256" key="1">
    <source>
        <dbReference type="ARBA" id="ARBA00010900"/>
    </source>
</evidence>
<dbReference type="AlphaFoldDB" id="A0A7J7CXL9"/>
<evidence type="ECO:0000259" key="3">
    <source>
        <dbReference type="PROSITE" id="PS50174"/>
    </source>
</evidence>
<gene>
    <name evidence="4" type="ORF">HS088_TW12G00048</name>
</gene>
<dbReference type="Pfam" id="PF07842">
    <property type="entry name" value="GCFC"/>
    <property type="match status" value="1"/>
</dbReference>
<accession>A0A7J7CXL9</accession>
<dbReference type="InterPro" id="IPR022783">
    <property type="entry name" value="GCFC_dom"/>
</dbReference>
<feature type="region of interest" description="Disordered" evidence="2">
    <location>
        <begin position="47"/>
        <end position="82"/>
    </location>
</feature>
<evidence type="ECO:0000313" key="5">
    <source>
        <dbReference type="Proteomes" id="UP000593562"/>
    </source>
</evidence>
<dbReference type="EMBL" id="JAAARO010000012">
    <property type="protein sequence ID" value="KAF5738855.1"/>
    <property type="molecule type" value="Genomic_DNA"/>
</dbReference>
<name>A0A7J7CXL9_TRIWF</name>
<dbReference type="InParanoid" id="A0A7J7CXL9"/>
<keyword evidence="5" id="KW-1185">Reference proteome</keyword>
<dbReference type="Proteomes" id="UP000593562">
    <property type="component" value="Unassembled WGS sequence"/>
</dbReference>
<reference evidence="4 5" key="1">
    <citation type="journal article" date="2020" name="Nat. Commun.">
        <title>Genome of Tripterygium wilfordii and identification of cytochrome P450 involved in triptolide biosynthesis.</title>
        <authorList>
            <person name="Tu L."/>
            <person name="Su P."/>
            <person name="Zhang Z."/>
            <person name="Gao L."/>
            <person name="Wang J."/>
            <person name="Hu T."/>
            <person name="Zhou J."/>
            <person name="Zhang Y."/>
            <person name="Zhao Y."/>
            <person name="Liu Y."/>
            <person name="Song Y."/>
            <person name="Tong Y."/>
            <person name="Lu Y."/>
            <person name="Yang J."/>
            <person name="Xu C."/>
            <person name="Jia M."/>
            <person name="Peters R.J."/>
            <person name="Huang L."/>
            <person name="Gao W."/>
        </authorList>
    </citation>
    <scope>NUCLEOTIDE SEQUENCE [LARGE SCALE GENOMIC DNA]</scope>
    <source>
        <strain evidence="5">cv. XIE 37</strain>
        <tissue evidence="4">Leaf</tissue>
    </source>
</reference>
<comment type="caution">
    <text evidence="4">The sequence shown here is derived from an EMBL/GenBank/DDBJ whole genome shotgun (WGS) entry which is preliminary data.</text>
</comment>
<sequence length="375" mass="42910">MKLLRKMGYKGGELGKNEQGTVDPIETIMRPKNMDVGFTDFKKAMPTKLQGLRPAKEDESGEQGAGVRMKESGLKHAKSKKKKKKVFIKAEEKLLAKEERDSFQVVQEVVDMRGPHVRVLTNLENLSLEEDVNAPVIEVQQNVRSSMKWAELEIQKNDRDMRNGEKTSMSLQKKERFEMQAARQNEGLNNMKLMTILGRIEEENAIGTLTLESLAESFSDLQRRFPGHYEHRNLSRIALSYCWPLFIQVFQGWDPLQNPFHGLELVTVWENLLRGDSDDDIFGVGTCYTKLIMKVVLPAVRRTCINTREAKDTEPMLRLLKGWKKLLPPSIFLDILDQIVMPKVSSAVNSWDPRRETFLINFAVLPWVPLLGLGT</sequence>
<evidence type="ECO:0000256" key="2">
    <source>
        <dbReference type="SAM" id="MobiDB-lite"/>
    </source>
</evidence>
<dbReference type="Pfam" id="PF01585">
    <property type="entry name" value="G-patch"/>
    <property type="match status" value="1"/>
</dbReference>
<protein>
    <submittedName>
        <fullName evidence="4">Septin and tuftelin-interacting protein 1 1</fullName>
    </submittedName>
</protein>
<organism evidence="4 5">
    <name type="scientific">Tripterygium wilfordii</name>
    <name type="common">Thunder God vine</name>
    <dbReference type="NCBI Taxonomy" id="458696"/>
    <lineage>
        <taxon>Eukaryota</taxon>
        <taxon>Viridiplantae</taxon>
        <taxon>Streptophyta</taxon>
        <taxon>Embryophyta</taxon>
        <taxon>Tracheophyta</taxon>
        <taxon>Spermatophyta</taxon>
        <taxon>Magnoliopsida</taxon>
        <taxon>eudicotyledons</taxon>
        <taxon>Gunneridae</taxon>
        <taxon>Pentapetalae</taxon>
        <taxon>rosids</taxon>
        <taxon>fabids</taxon>
        <taxon>Celastrales</taxon>
        <taxon>Celastraceae</taxon>
        <taxon>Tripterygium</taxon>
    </lineage>
</organism>
<dbReference type="PANTHER" id="PTHR23329:SF1">
    <property type="entry name" value="TUFTELIN-INTERACTING PROTEIN 11"/>
    <property type="match status" value="1"/>
</dbReference>
<dbReference type="PROSITE" id="PS50174">
    <property type="entry name" value="G_PATCH"/>
    <property type="match status" value="1"/>
</dbReference>
<feature type="domain" description="G-patch" evidence="3">
    <location>
        <begin position="1"/>
        <end position="41"/>
    </location>
</feature>
<dbReference type="PANTHER" id="PTHR23329">
    <property type="entry name" value="TUFTELIN-INTERACTING PROTEIN 11-RELATED"/>
    <property type="match status" value="1"/>
</dbReference>
<dbReference type="GO" id="GO:0071008">
    <property type="term" value="C:U2-type post-mRNA release spliceosomal complex"/>
    <property type="evidence" value="ECO:0007669"/>
    <property type="project" value="TreeGrafter"/>
</dbReference>
<dbReference type="GO" id="GO:0003676">
    <property type="term" value="F:nucleic acid binding"/>
    <property type="evidence" value="ECO:0007669"/>
    <property type="project" value="InterPro"/>
</dbReference>
<proteinExistence type="inferred from homology"/>
<comment type="similarity">
    <text evidence="1">Belongs to the TFP11/STIP family.</text>
</comment>
<dbReference type="SMART" id="SM00443">
    <property type="entry name" value="G_patch"/>
    <property type="match status" value="1"/>
</dbReference>
<dbReference type="GO" id="GO:0000390">
    <property type="term" value="P:spliceosomal complex disassembly"/>
    <property type="evidence" value="ECO:0007669"/>
    <property type="project" value="InterPro"/>
</dbReference>
<evidence type="ECO:0000313" key="4">
    <source>
        <dbReference type="EMBL" id="KAF5738855.1"/>
    </source>
</evidence>
<dbReference type="InterPro" id="IPR045211">
    <property type="entry name" value="TFP11/STIP/Ntr1"/>
</dbReference>
<dbReference type="InterPro" id="IPR000467">
    <property type="entry name" value="G_patch_dom"/>
</dbReference>